<reference evidence="1" key="1">
    <citation type="submission" date="2021-06" db="EMBL/GenBank/DDBJ databases">
        <authorList>
            <person name="Kallberg Y."/>
            <person name="Tangrot J."/>
            <person name="Rosling A."/>
        </authorList>
    </citation>
    <scope>NUCLEOTIDE SEQUENCE</scope>
    <source>
        <strain evidence="1">MA461A</strain>
    </source>
</reference>
<feature type="non-terminal residue" evidence="1">
    <location>
        <position position="1"/>
    </location>
</feature>
<protein>
    <submittedName>
        <fullName evidence="1">35450_t:CDS:1</fullName>
    </submittedName>
</protein>
<gene>
    <name evidence="1" type="ORF">RPERSI_LOCUS33736</name>
</gene>
<comment type="caution">
    <text evidence="1">The sequence shown here is derived from an EMBL/GenBank/DDBJ whole genome shotgun (WGS) entry which is preliminary data.</text>
</comment>
<organism evidence="1 2">
    <name type="scientific">Racocetra persica</name>
    <dbReference type="NCBI Taxonomy" id="160502"/>
    <lineage>
        <taxon>Eukaryota</taxon>
        <taxon>Fungi</taxon>
        <taxon>Fungi incertae sedis</taxon>
        <taxon>Mucoromycota</taxon>
        <taxon>Glomeromycotina</taxon>
        <taxon>Glomeromycetes</taxon>
        <taxon>Diversisporales</taxon>
        <taxon>Gigasporaceae</taxon>
        <taxon>Racocetra</taxon>
    </lineage>
</organism>
<proteinExistence type="predicted"/>
<sequence length="90" mass="10965">LDYEIEEFQYYTWQITGWKDLEPRTTSPEFEVGNWKWRILLFPSGNNNTDCVSIYLDFVDLEEIPDDWYCCVQFALYLWNPYDQTSYVSH</sequence>
<feature type="non-terminal residue" evidence="1">
    <location>
        <position position="90"/>
    </location>
</feature>
<keyword evidence="2" id="KW-1185">Reference proteome</keyword>
<accession>A0ACA9SPH6</accession>
<evidence type="ECO:0000313" key="2">
    <source>
        <dbReference type="Proteomes" id="UP000789920"/>
    </source>
</evidence>
<evidence type="ECO:0000313" key="1">
    <source>
        <dbReference type="EMBL" id="CAG8845599.1"/>
    </source>
</evidence>
<dbReference type="EMBL" id="CAJVQC010147512">
    <property type="protein sequence ID" value="CAG8845599.1"/>
    <property type="molecule type" value="Genomic_DNA"/>
</dbReference>
<name>A0ACA9SPH6_9GLOM</name>
<dbReference type="Proteomes" id="UP000789920">
    <property type="component" value="Unassembled WGS sequence"/>
</dbReference>